<dbReference type="PROSITE" id="PS51379">
    <property type="entry name" value="4FE4S_FER_2"/>
    <property type="match status" value="2"/>
</dbReference>
<dbReference type="GO" id="GO:0051536">
    <property type="term" value="F:iron-sulfur cluster binding"/>
    <property type="evidence" value="ECO:0007669"/>
    <property type="project" value="UniProtKB-KW"/>
</dbReference>
<dbReference type="EMBL" id="JAHJDP010000034">
    <property type="protein sequence ID" value="MBU2690689.1"/>
    <property type="molecule type" value="Genomic_DNA"/>
</dbReference>
<dbReference type="SUPFAM" id="SSF52518">
    <property type="entry name" value="Thiamin diphosphate-binding fold (THDP-binding)"/>
    <property type="match status" value="2"/>
</dbReference>
<dbReference type="Proteomes" id="UP000777784">
    <property type="component" value="Unassembled WGS sequence"/>
</dbReference>
<evidence type="ECO:0000256" key="4">
    <source>
        <dbReference type="ARBA" id="ARBA00023014"/>
    </source>
</evidence>
<feature type="domain" description="4Fe-4S ferredoxin-type" evidence="5">
    <location>
        <begin position="925"/>
        <end position="954"/>
    </location>
</feature>
<proteinExistence type="predicted"/>
<keyword evidence="2" id="KW-0560">Oxidoreductase</keyword>
<dbReference type="Pfam" id="PF17147">
    <property type="entry name" value="PFOR_II"/>
    <property type="match status" value="1"/>
</dbReference>
<dbReference type="Gene3D" id="3.40.50.920">
    <property type="match status" value="1"/>
</dbReference>
<dbReference type="GO" id="GO:0046872">
    <property type="term" value="F:metal ion binding"/>
    <property type="evidence" value="ECO:0007669"/>
    <property type="project" value="UniProtKB-KW"/>
</dbReference>
<keyword evidence="3" id="KW-0408">Iron</keyword>
<organism evidence="6 7">
    <name type="scientific">Eiseniibacteriota bacterium</name>
    <dbReference type="NCBI Taxonomy" id="2212470"/>
    <lineage>
        <taxon>Bacteria</taxon>
        <taxon>Candidatus Eiseniibacteriota</taxon>
    </lineage>
</organism>
<evidence type="ECO:0000313" key="7">
    <source>
        <dbReference type="Proteomes" id="UP000777784"/>
    </source>
</evidence>
<dbReference type="InterPro" id="IPR017896">
    <property type="entry name" value="4Fe4S_Fe-S-bd"/>
</dbReference>
<dbReference type="SUPFAM" id="SSF54862">
    <property type="entry name" value="4Fe-4S ferredoxins"/>
    <property type="match status" value="1"/>
</dbReference>
<comment type="caution">
    <text evidence="6">The sequence shown here is derived from an EMBL/GenBank/DDBJ whole genome shotgun (WGS) entry which is preliminary data.</text>
</comment>
<dbReference type="GO" id="GO:0016491">
    <property type="term" value="F:oxidoreductase activity"/>
    <property type="evidence" value="ECO:0007669"/>
    <property type="project" value="UniProtKB-KW"/>
</dbReference>
<name>A0A948RVY9_UNCEI</name>
<dbReference type="InterPro" id="IPR033412">
    <property type="entry name" value="PFOR_II"/>
</dbReference>
<dbReference type="PROSITE" id="PS00198">
    <property type="entry name" value="4FE4S_FER_1"/>
    <property type="match status" value="2"/>
</dbReference>
<feature type="domain" description="4Fe-4S ferredoxin-type" evidence="5">
    <location>
        <begin position="783"/>
        <end position="812"/>
    </location>
</feature>
<evidence type="ECO:0000259" key="5">
    <source>
        <dbReference type="PROSITE" id="PS51379"/>
    </source>
</evidence>
<keyword evidence="1" id="KW-0479">Metal-binding</keyword>
<dbReference type="GO" id="GO:0006979">
    <property type="term" value="P:response to oxidative stress"/>
    <property type="evidence" value="ECO:0007669"/>
    <property type="project" value="TreeGrafter"/>
</dbReference>
<dbReference type="Pfam" id="PF01855">
    <property type="entry name" value="POR_N"/>
    <property type="match status" value="1"/>
</dbReference>
<dbReference type="InterPro" id="IPR002880">
    <property type="entry name" value="Pyrv_Fd/Flavodoxin_OxRdtase_N"/>
</dbReference>
<dbReference type="InterPro" id="IPR029061">
    <property type="entry name" value="THDP-binding"/>
</dbReference>
<dbReference type="Pfam" id="PF12837">
    <property type="entry name" value="Fer4_6"/>
    <property type="match status" value="1"/>
</dbReference>
<dbReference type="PANTHER" id="PTHR32154:SF0">
    <property type="entry name" value="PYRUVATE-FLAVODOXIN OXIDOREDUCTASE-RELATED"/>
    <property type="match status" value="1"/>
</dbReference>
<evidence type="ECO:0000256" key="1">
    <source>
        <dbReference type="ARBA" id="ARBA00022723"/>
    </source>
</evidence>
<dbReference type="PANTHER" id="PTHR32154">
    <property type="entry name" value="PYRUVATE-FLAVODOXIN OXIDOREDUCTASE-RELATED"/>
    <property type="match status" value="1"/>
</dbReference>
<evidence type="ECO:0000256" key="2">
    <source>
        <dbReference type="ARBA" id="ARBA00023002"/>
    </source>
</evidence>
<reference evidence="6" key="1">
    <citation type="submission" date="2021-05" db="EMBL/GenBank/DDBJ databases">
        <title>Energy efficiency and biological interactions define the core microbiome of deep oligotrophic groundwater.</title>
        <authorList>
            <person name="Mehrshad M."/>
            <person name="Lopez-Fernandez M."/>
            <person name="Bell E."/>
            <person name="Bernier-Latmani R."/>
            <person name="Bertilsson S."/>
            <person name="Dopson M."/>
        </authorList>
    </citation>
    <scope>NUCLEOTIDE SEQUENCE</scope>
    <source>
        <strain evidence="6">Modern_marine.mb.64</strain>
    </source>
</reference>
<protein>
    <submittedName>
        <fullName evidence="6">4Fe-4S binding protein</fullName>
    </submittedName>
</protein>
<dbReference type="InterPro" id="IPR050722">
    <property type="entry name" value="Pyruvate:ferred/Flavod_OxRd"/>
</dbReference>
<evidence type="ECO:0000256" key="3">
    <source>
        <dbReference type="ARBA" id="ARBA00023004"/>
    </source>
</evidence>
<gene>
    <name evidence="6" type="ORF">KJ970_07145</name>
</gene>
<dbReference type="Gene3D" id="3.40.50.970">
    <property type="match status" value="2"/>
</dbReference>
<dbReference type="SUPFAM" id="SSF52922">
    <property type="entry name" value="TK C-terminal domain-like"/>
    <property type="match status" value="1"/>
</dbReference>
<evidence type="ECO:0000313" key="6">
    <source>
        <dbReference type="EMBL" id="MBU2690689.1"/>
    </source>
</evidence>
<sequence length="1571" mass="169694">MPSLTEFLRRFRGDGPKRDLAENPKEGIEALLDGATAVAMTEACLAGALPNAASFPAARAVRAWNNERNREEVNLFGRSLITMASGRSRGSLSTGMGLSLAGVRPAIFMAGSDVASALDLMTLAAGRHLPLVINMSCRVLSANGASAGSGHDAYHLAADTGFFLLFARNVQEAVDLNLIARRVAERALIPGLVAMDGHLTALAPQNVQLLGPATIRKFTGNPQDEIPAPTPSQEMLFGPMRRRVPRRFNLDRPALQGAYKKADMWGLGMAARRPFFYNHLSSCLDEAMASFAKKTGRLLDPISVFREGDAEILLVGQGAAVETLERVASRLRDREKMKIGVLGIRTLRPFPARELTAILRGKKRVIVLERVDTPLSTDPPLTRELRALIDEAIENGSAAPSREGAPSWSGPPPHLHSAIYGIGGFPLREADLEKWIHEVAKGGRSRVYLGIDFLPAHSSYPKREILLERVRRDYPDVAELGVHSTSVLSADKAAGCGAKLSVAFIRNEGEETGAIAAEAAALLYKSFGGGARCRPELIWDRRDRVCIDRIVLGEDSILEPGDDHPIDVAVVTDSDLNVTLPRMAVGGALLVVTRGGEEEPLRLAPALHQKREEWQLDLYAVPANEPASGDSLSADPASGDFPSRISERILGALTGLLAKRDSDLKPRKILSSYEEFLHEQDDAEGASRLDSFRSGMENVQLIQDPGIAERAAAVEADPEIPMSVRRLGRIDADDDNLSRFWDQVGVLYQKDEEEQITPDPYLALGTVPPLSSTFRDLSKNRKIMPHFNPAPCTGCGNCWSVCPEGAIGPIALSAVELLEAGIRMAKARGDQADALRPVVAKLAARTHSLLLKGKAEAPSDETLGGPLTTAFNWLMEKMAPSAERRKELESAFKPVAAAVGKLPVACTIPFLEEPEKKAPGSGSLLSVVINPETCKGCSACITSCEPGAMTAGPQTPDRQAAAQALRKVWEELPDTSGENISRLSHHPDVGQPAAMLLSRHCSLSPAGGDGAEAGSGEKTALRWVLAAAEYHLQPLLQDHLKKIASLQDRLAAKIRETLADALPTEDLQLLSSGLDSLGRQDLDLAAFAEKINEACKTKQVDGERLGRLVDSAQRLVDHRWRLEKGPAGMGRARAAMAVAEGSTTSWAGSFPYNPYALPIVLDDSGETVELAKGLAEGLLDEVLEDFRDIRRALLELDKPLEAIRSVRGLEKLTWRDLTPEERSLCPSLILVGDGRVLGGESAAQLASLLGSDLPVKVVLLSDLAENLDPGMDALNPGLSTGGAGGDPGILGLMQRNAYIVQSSIAHGAHLTEGVLKALRHPGPALIHIHAPKPDRHGFAEDIAVEHAGLAVRSRAFPLYTYDPAAEGVFGARLDLSGNQNMKADWTQAEGVQGDGIQSKEGSFTTVFDWMVTERRFVHHFSDLQASDPSPTPIIDYLRLPALQRFGKTPLVVVKTAGKNRDATRESAERRLKCSPAAVAFAQWRLDIWRMLQEWAGLVTPFTQRVKEEAAAEVQAHHEAQLAALRNDYEGRINDIGDEIRAEMAQRLQQRMMALAGHRRSPGNGQDEDAAS</sequence>
<accession>A0A948RVY9</accession>
<dbReference type="InterPro" id="IPR009014">
    <property type="entry name" value="Transketo_C/PFOR_II"/>
</dbReference>
<dbReference type="InterPro" id="IPR017900">
    <property type="entry name" value="4Fe4S_Fe_S_CS"/>
</dbReference>
<keyword evidence="4" id="KW-0411">Iron-sulfur</keyword>